<dbReference type="AlphaFoldDB" id="A0A7R9INL1"/>
<reference evidence="3" key="1">
    <citation type="submission" date="2020-11" db="EMBL/GenBank/DDBJ databases">
        <authorList>
            <person name="Tran Van P."/>
        </authorList>
    </citation>
    <scope>NUCLEOTIDE SEQUENCE</scope>
</reference>
<dbReference type="PANTHER" id="PTHR10130">
    <property type="entry name" value="PEROXISOMAL TARGETING SIGNAL 1 RECEPTOR PEX5"/>
    <property type="match status" value="1"/>
</dbReference>
<dbReference type="GO" id="GO:0005778">
    <property type="term" value="C:peroxisomal membrane"/>
    <property type="evidence" value="ECO:0007669"/>
    <property type="project" value="TreeGrafter"/>
</dbReference>
<dbReference type="InterPro" id="IPR024111">
    <property type="entry name" value="PEX5/PEX5L"/>
</dbReference>
<evidence type="ECO:0000256" key="1">
    <source>
        <dbReference type="ARBA" id="ARBA00022737"/>
    </source>
</evidence>
<evidence type="ECO:0000256" key="2">
    <source>
        <dbReference type="ARBA" id="ARBA00022803"/>
    </source>
</evidence>
<dbReference type="EMBL" id="OE005173">
    <property type="protein sequence ID" value="CAD7461752.1"/>
    <property type="molecule type" value="Genomic_DNA"/>
</dbReference>
<keyword evidence="2" id="KW-0802">TPR repeat</keyword>
<dbReference type="GO" id="GO:0016560">
    <property type="term" value="P:protein import into peroxisome matrix, docking"/>
    <property type="evidence" value="ECO:0007669"/>
    <property type="project" value="TreeGrafter"/>
</dbReference>
<dbReference type="GO" id="GO:0005052">
    <property type="term" value="F:peroxisome matrix targeting signal-1 binding"/>
    <property type="evidence" value="ECO:0007669"/>
    <property type="project" value="TreeGrafter"/>
</dbReference>
<organism evidence="3">
    <name type="scientific">Timema tahoe</name>
    <dbReference type="NCBI Taxonomy" id="61484"/>
    <lineage>
        <taxon>Eukaryota</taxon>
        <taxon>Metazoa</taxon>
        <taxon>Ecdysozoa</taxon>
        <taxon>Arthropoda</taxon>
        <taxon>Hexapoda</taxon>
        <taxon>Insecta</taxon>
        <taxon>Pterygota</taxon>
        <taxon>Neoptera</taxon>
        <taxon>Polyneoptera</taxon>
        <taxon>Phasmatodea</taxon>
        <taxon>Timematodea</taxon>
        <taxon>Timematoidea</taxon>
        <taxon>Timematidae</taxon>
        <taxon>Timema</taxon>
    </lineage>
</organism>
<dbReference type="GO" id="GO:0005829">
    <property type="term" value="C:cytosol"/>
    <property type="evidence" value="ECO:0007669"/>
    <property type="project" value="TreeGrafter"/>
</dbReference>
<dbReference type="InterPro" id="IPR011990">
    <property type="entry name" value="TPR-like_helical_dom_sf"/>
</dbReference>
<evidence type="ECO:0000313" key="3">
    <source>
        <dbReference type="EMBL" id="CAD7461752.1"/>
    </source>
</evidence>
<name>A0A7R9INL1_9NEOP</name>
<gene>
    <name evidence="3" type="ORF">TTEB3V08_LOCUS9655</name>
</gene>
<sequence>MTQAENERDPYAIPALKKCLELDPNNLIALMALAVSYTNENLQLQACHTLKAWLNANPKYSDLLEADYTSMKAISPSFISGTYLKDVQDLFIMAARRNPKNDLDPDVQCGLGVLFNLSDECDKAADCFKTALLVKSDDVDRCQIALSSSDEATGLRDSQLTIVSEFFPTLLVVIPYLTSHELWGLDELAAPILPSSANCPNDTPYSWTEEVIILPSCTTCNYVSIFRRHAPTVDWRLMYVGHIFTMPEHCHVELSWLPLPAHFFLDR</sequence>
<dbReference type="Gene3D" id="1.25.40.10">
    <property type="entry name" value="Tetratricopeptide repeat domain"/>
    <property type="match status" value="1"/>
</dbReference>
<proteinExistence type="predicted"/>
<accession>A0A7R9INL1</accession>
<dbReference type="PANTHER" id="PTHR10130:SF0">
    <property type="entry name" value="GH08708P"/>
    <property type="match status" value="1"/>
</dbReference>
<dbReference type="SUPFAM" id="SSF48452">
    <property type="entry name" value="TPR-like"/>
    <property type="match status" value="1"/>
</dbReference>
<protein>
    <submittedName>
        <fullName evidence="3">Uncharacterized protein</fullName>
    </submittedName>
</protein>
<keyword evidence="1" id="KW-0677">Repeat</keyword>